<evidence type="ECO:0000259" key="18">
    <source>
        <dbReference type="PROSITE" id="PS51217"/>
    </source>
</evidence>
<dbReference type="PROSITE" id="PS51198">
    <property type="entry name" value="UVRD_HELICASE_ATP_BIND"/>
    <property type="match status" value="1"/>
</dbReference>
<evidence type="ECO:0000256" key="12">
    <source>
        <dbReference type="ARBA" id="ARBA00034617"/>
    </source>
</evidence>
<reference evidence="19" key="2">
    <citation type="submission" date="2020-09" db="EMBL/GenBank/DDBJ databases">
        <authorList>
            <person name="Sun Q."/>
            <person name="Zhou Y."/>
        </authorList>
    </citation>
    <scope>NUCLEOTIDE SEQUENCE</scope>
    <source>
        <strain evidence="19">CGMCC 4.7306</strain>
    </source>
</reference>
<dbReference type="GO" id="GO:0003677">
    <property type="term" value="F:DNA binding"/>
    <property type="evidence" value="ECO:0007669"/>
    <property type="project" value="UniProtKB-KW"/>
</dbReference>
<dbReference type="SUPFAM" id="SSF52540">
    <property type="entry name" value="P-loop containing nucleoside triphosphate hydrolases"/>
    <property type="match status" value="1"/>
</dbReference>
<gene>
    <name evidence="19" type="ORF">GCM10011575_25750</name>
</gene>
<dbReference type="GO" id="GO:0005829">
    <property type="term" value="C:cytosol"/>
    <property type="evidence" value="ECO:0007669"/>
    <property type="project" value="TreeGrafter"/>
</dbReference>
<dbReference type="GO" id="GO:0033202">
    <property type="term" value="C:DNA helicase complex"/>
    <property type="evidence" value="ECO:0007669"/>
    <property type="project" value="TreeGrafter"/>
</dbReference>
<dbReference type="Gene3D" id="1.10.10.160">
    <property type="match status" value="1"/>
</dbReference>
<dbReference type="Pfam" id="PF13361">
    <property type="entry name" value="UvrD_C"/>
    <property type="match status" value="1"/>
</dbReference>
<feature type="domain" description="UvrD-like helicase ATP-binding" evidence="17">
    <location>
        <begin position="27"/>
        <end position="362"/>
    </location>
</feature>
<dbReference type="InterPro" id="IPR027417">
    <property type="entry name" value="P-loop_NTPase"/>
</dbReference>
<dbReference type="InterPro" id="IPR013986">
    <property type="entry name" value="DExx_box_DNA_helicase_dom_sf"/>
</dbReference>
<dbReference type="AlphaFoldDB" id="A0A917SAS5"/>
<evidence type="ECO:0000256" key="3">
    <source>
        <dbReference type="ARBA" id="ARBA00022741"/>
    </source>
</evidence>
<dbReference type="Gene3D" id="3.90.320.10">
    <property type="match status" value="1"/>
</dbReference>
<evidence type="ECO:0000256" key="2">
    <source>
        <dbReference type="ARBA" id="ARBA00022722"/>
    </source>
</evidence>
<evidence type="ECO:0000256" key="1">
    <source>
        <dbReference type="ARBA" id="ARBA00009922"/>
    </source>
</evidence>
<dbReference type="GO" id="GO:0000725">
    <property type="term" value="P:recombinational repair"/>
    <property type="evidence" value="ECO:0007669"/>
    <property type="project" value="TreeGrafter"/>
</dbReference>
<evidence type="ECO:0000256" key="14">
    <source>
        <dbReference type="ARBA" id="ARBA00048988"/>
    </source>
</evidence>
<dbReference type="Proteomes" id="UP000613840">
    <property type="component" value="Unassembled WGS sequence"/>
</dbReference>
<evidence type="ECO:0000256" key="7">
    <source>
        <dbReference type="ARBA" id="ARBA00022839"/>
    </source>
</evidence>
<evidence type="ECO:0000256" key="13">
    <source>
        <dbReference type="ARBA" id="ARBA00034808"/>
    </source>
</evidence>
<evidence type="ECO:0000256" key="9">
    <source>
        <dbReference type="ARBA" id="ARBA00023125"/>
    </source>
</evidence>
<dbReference type="InterPro" id="IPR038726">
    <property type="entry name" value="PDDEXK_AddAB-type"/>
</dbReference>
<dbReference type="PROSITE" id="PS51217">
    <property type="entry name" value="UVRD_HELICASE_CTER"/>
    <property type="match status" value="1"/>
</dbReference>
<evidence type="ECO:0000313" key="19">
    <source>
        <dbReference type="EMBL" id="GGL66131.1"/>
    </source>
</evidence>
<name>A0A917SAS5_9ACTN</name>
<keyword evidence="2" id="KW-0540">Nuclease</keyword>
<evidence type="ECO:0000256" key="10">
    <source>
        <dbReference type="ARBA" id="ARBA00023204"/>
    </source>
</evidence>
<evidence type="ECO:0000256" key="4">
    <source>
        <dbReference type="ARBA" id="ARBA00022763"/>
    </source>
</evidence>
<dbReference type="EMBL" id="BMMZ01000006">
    <property type="protein sequence ID" value="GGL66131.1"/>
    <property type="molecule type" value="Genomic_DNA"/>
</dbReference>
<evidence type="ECO:0000259" key="17">
    <source>
        <dbReference type="PROSITE" id="PS51198"/>
    </source>
</evidence>
<reference evidence="19" key="1">
    <citation type="journal article" date="2014" name="Int. J. Syst. Evol. Microbiol.">
        <title>Complete genome sequence of Corynebacterium casei LMG S-19264T (=DSM 44701T), isolated from a smear-ripened cheese.</title>
        <authorList>
            <consortium name="US DOE Joint Genome Institute (JGI-PGF)"/>
            <person name="Walter F."/>
            <person name="Albersmeier A."/>
            <person name="Kalinowski J."/>
            <person name="Ruckert C."/>
        </authorList>
    </citation>
    <scope>NUCLEOTIDE SEQUENCE</scope>
    <source>
        <strain evidence="19">CGMCC 4.7306</strain>
    </source>
</reference>
<keyword evidence="9" id="KW-0238">DNA-binding</keyword>
<dbReference type="GO" id="GO:0005524">
    <property type="term" value="F:ATP binding"/>
    <property type="evidence" value="ECO:0007669"/>
    <property type="project" value="UniProtKB-UniRule"/>
</dbReference>
<organism evidence="19 20">
    <name type="scientific">Microlunatus endophyticus</name>
    <dbReference type="NCBI Taxonomy" id="1716077"/>
    <lineage>
        <taxon>Bacteria</taxon>
        <taxon>Bacillati</taxon>
        <taxon>Actinomycetota</taxon>
        <taxon>Actinomycetes</taxon>
        <taxon>Propionibacteriales</taxon>
        <taxon>Propionibacteriaceae</taxon>
        <taxon>Microlunatus</taxon>
    </lineage>
</organism>
<dbReference type="InterPro" id="IPR014016">
    <property type="entry name" value="UvrD-like_ATP-bd"/>
</dbReference>
<keyword evidence="3 15" id="KW-0547">Nucleotide-binding</keyword>
<dbReference type="InterPro" id="IPR014017">
    <property type="entry name" value="DNA_helicase_UvrD-like_C"/>
</dbReference>
<dbReference type="EC" id="5.6.2.4" evidence="13"/>
<feature type="region of interest" description="Disordered" evidence="16">
    <location>
        <begin position="859"/>
        <end position="878"/>
    </location>
</feature>
<dbReference type="PANTHER" id="PTHR11070:SF55">
    <property type="entry name" value="DNA 3'-5' HELICASE"/>
    <property type="match status" value="1"/>
</dbReference>
<keyword evidence="10" id="KW-0234">DNA repair</keyword>
<dbReference type="CDD" id="cd17932">
    <property type="entry name" value="DEXQc_UvrD"/>
    <property type="match status" value="1"/>
</dbReference>
<dbReference type="GO" id="GO:0004527">
    <property type="term" value="F:exonuclease activity"/>
    <property type="evidence" value="ECO:0007669"/>
    <property type="project" value="UniProtKB-KW"/>
</dbReference>
<dbReference type="PANTHER" id="PTHR11070">
    <property type="entry name" value="UVRD / RECB / PCRA DNA HELICASE FAMILY MEMBER"/>
    <property type="match status" value="1"/>
</dbReference>
<feature type="binding site" evidence="15">
    <location>
        <begin position="48"/>
        <end position="55"/>
    </location>
    <ligand>
        <name>ATP</name>
        <dbReference type="ChEBI" id="CHEBI:30616"/>
    </ligand>
</feature>
<dbReference type="Gene3D" id="1.10.486.10">
    <property type="entry name" value="PCRA, domain 4"/>
    <property type="match status" value="1"/>
</dbReference>
<feature type="domain" description="UvrD-like helicase C-terminal" evidence="18">
    <location>
        <begin position="363"/>
        <end position="697"/>
    </location>
</feature>
<keyword evidence="4" id="KW-0227">DNA damage</keyword>
<keyword evidence="6 15" id="KW-0347">Helicase</keyword>
<keyword evidence="7" id="KW-0269">Exonuclease</keyword>
<evidence type="ECO:0000256" key="11">
    <source>
        <dbReference type="ARBA" id="ARBA00023235"/>
    </source>
</evidence>
<keyword evidence="5 15" id="KW-0378">Hydrolase</keyword>
<dbReference type="SUPFAM" id="SSF52980">
    <property type="entry name" value="Restriction endonuclease-like"/>
    <property type="match status" value="1"/>
</dbReference>
<comment type="similarity">
    <text evidence="1">Belongs to the helicase family. UvrD subfamily.</text>
</comment>
<evidence type="ECO:0000256" key="6">
    <source>
        <dbReference type="ARBA" id="ARBA00022806"/>
    </source>
</evidence>
<dbReference type="InterPro" id="IPR011604">
    <property type="entry name" value="PDDEXK-like_dom_sf"/>
</dbReference>
<feature type="region of interest" description="Disordered" evidence="16">
    <location>
        <begin position="815"/>
        <end position="839"/>
    </location>
</feature>
<evidence type="ECO:0000256" key="5">
    <source>
        <dbReference type="ARBA" id="ARBA00022801"/>
    </source>
</evidence>
<comment type="catalytic activity">
    <reaction evidence="12">
        <text>Couples ATP hydrolysis with the unwinding of duplex DNA by translocating in the 3'-5' direction.</text>
        <dbReference type="EC" id="5.6.2.4"/>
    </reaction>
</comment>
<keyword evidence="8 15" id="KW-0067">ATP-binding</keyword>
<evidence type="ECO:0000313" key="20">
    <source>
        <dbReference type="Proteomes" id="UP000613840"/>
    </source>
</evidence>
<sequence>MTAEAAVPAGGPRRFESTDDLIEALGIPFSLQQLTAITAPLEPGVIIAGAGSGKTTVMAARVVWLVGTGQVRPEEVLGLTFTRKAAAELSARVRSALLRAAVIDEQGVDEAGEQVIMTYDAFAARLVIEHGLRLGVESESTMITGAARFRLASRVVEAAAGPFEQISRLRPQTVTERVLQLDSDLQQHLVPTSALDRHARHWRLAFEAAPVNNRGAVYAEVKRALAALDERLELASLVDDYQALKRRLDVVEFADQMAVAARLATQVPEVSALLRNEFKVVLLDEYQDTSAAQAIMLRGLFSGPDERTGRGHPVTAVGDSFQAIYGWRGAAASNILEFADQFPRTDGRRSRRFALTVNRRSGQTILDVANVLSEPLRADDSLTGPELVEGQESGLGMLFAPPEAGAAEVRAATFQTWGEEVSWIADQVIAARESRTVDHWSEIAILTRRNADIGPLYAELVGRDVPTEIVGLGGLLGLPEVMDVVSTLRLVDDVTANPELIRLLSGPRWSVGPGDLAQLGRRARELAQVDDHGRALDHDDDDEDGDHGVGGLLGSLEEAVADIDPTEVISLLDAVEDPGEGFSEETRNRFTHFAGELGYLRAHCDEPLLDLCRRVVGVLGLDVELLATPDFGRTQRRDQLGAFLDAVADYADVDGRASLSGLLSYLRAESEHGVGLEQAVPTDRESVKLLTMHKAKGLEWDMVFLPALMQGTFPSDRVTDNWVTAAGVLPADLRGDRASIPQLSEAANPAITDYKQRLKDQQILAEDRLAYVAATRARRVLVGSGHNWRPELVKPRKPSRYLQVIIAEAVRQDRVGAQAPPPGDANPHDTQAPPVPWPRPLDPEALDRRRHAAELVQAARRRQSGAGSYEPSPGATEPLLLDDEETVAAWDSDIDRLLAESLAARRGAGAVTLPESLSATELIKLRADESGFATDLARPMPRRPSRRQRFGTRFHQWIEQRLGSRMLGQPSLLDPDELADRADLDVDGEAEFRELCEQFAAGQFGESSPYALEAPFTLVLGGRVIRGRIDAVYRVADDESGAVRYRIVDWKTSRGESHDPLQLAIYRVAWAGLSGVDVDQVDAIFYSVPEDRIIRPDRLADRDQLEQILTGVPQAD</sequence>
<dbReference type="RefSeq" id="WP_229670052.1">
    <property type="nucleotide sequence ID" value="NZ_BMMZ01000006.1"/>
</dbReference>
<evidence type="ECO:0000256" key="16">
    <source>
        <dbReference type="SAM" id="MobiDB-lite"/>
    </source>
</evidence>
<evidence type="ECO:0000256" key="15">
    <source>
        <dbReference type="PROSITE-ProRule" id="PRU00560"/>
    </source>
</evidence>
<comment type="caution">
    <text evidence="19">The sequence shown here is derived from an EMBL/GenBank/DDBJ whole genome shotgun (WGS) entry which is preliminary data.</text>
</comment>
<keyword evidence="20" id="KW-1185">Reference proteome</keyword>
<keyword evidence="11" id="KW-0413">Isomerase</keyword>
<dbReference type="Pfam" id="PF12705">
    <property type="entry name" value="PDDEXK_1"/>
    <property type="match status" value="1"/>
</dbReference>
<protein>
    <recommendedName>
        <fullName evidence="13">DNA 3'-5' helicase</fullName>
        <ecNumber evidence="13">5.6.2.4</ecNumber>
    </recommendedName>
</protein>
<proteinExistence type="inferred from homology"/>
<dbReference type="Pfam" id="PF00580">
    <property type="entry name" value="UvrD-helicase"/>
    <property type="match status" value="1"/>
</dbReference>
<evidence type="ECO:0000256" key="8">
    <source>
        <dbReference type="ARBA" id="ARBA00022840"/>
    </source>
</evidence>
<dbReference type="InterPro" id="IPR000212">
    <property type="entry name" value="DNA_helicase_UvrD/REP"/>
</dbReference>
<dbReference type="Gene3D" id="3.40.50.300">
    <property type="entry name" value="P-loop containing nucleotide triphosphate hydrolases"/>
    <property type="match status" value="3"/>
</dbReference>
<dbReference type="InterPro" id="IPR011335">
    <property type="entry name" value="Restrct_endonuc-II-like"/>
</dbReference>
<dbReference type="GO" id="GO:0043138">
    <property type="term" value="F:3'-5' DNA helicase activity"/>
    <property type="evidence" value="ECO:0007669"/>
    <property type="project" value="UniProtKB-EC"/>
</dbReference>
<accession>A0A917SAS5</accession>
<comment type="catalytic activity">
    <reaction evidence="14">
        <text>ATP + H2O = ADP + phosphate + H(+)</text>
        <dbReference type="Rhea" id="RHEA:13065"/>
        <dbReference type="ChEBI" id="CHEBI:15377"/>
        <dbReference type="ChEBI" id="CHEBI:15378"/>
        <dbReference type="ChEBI" id="CHEBI:30616"/>
        <dbReference type="ChEBI" id="CHEBI:43474"/>
        <dbReference type="ChEBI" id="CHEBI:456216"/>
        <dbReference type="EC" id="5.6.2.4"/>
    </reaction>
</comment>